<evidence type="ECO:0000259" key="2">
    <source>
        <dbReference type="Pfam" id="PF13579"/>
    </source>
</evidence>
<dbReference type="AlphaFoldDB" id="A0A5C5WPQ7"/>
<dbReference type="InterPro" id="IPR050194">
    <property type="entry name" value="Glycosyltransferase_grp1"/>
</dbReference>
<keyword evidence="3" id="KW-0808">Transferase</keyword>
<evidence type="ECO:0000259" key="1">
    <source>
        <dbReference type="Pfam" id="PF00534"/>
    </source>
</evidence>
<protein>
    <submittedName>
        <fullName evidence="3">D-inositol 3-phosphate glycosyltransferase</fullName>
        <ecNumber evidence="3">2.4.1.250</ecNumber>
    </submittedName>
</protein>
<gene>
    <name evidence="3" type="primary">mshA_1</name>
    <name evidence="3" type="ORF">Pla22_02740</name>
</gene>
<dbReference type="InterPro" id="IPR028098">
    <property type="entry name" value="Glyco_trans_4-like_N"/>
</dbReference>
<dbReference type="Gene3D" id="3.40.50.2000">
    <property type="entry name" value="Glycogen Phosphorylase B"/>
    <property type="match status" value="2"/>
</dbReference>
<proteinExistence type="predicted"/>
<dbReference type="Pfam" id="PF00534">
    <property type="entry name" value="Glycos_transf_1"/>
    <property type="match status" value="1"/>
</dbReference>
<sequence length="401" mass="44430">MSTPNQQSKLNVGVLTAAVSRRAGGLYWSVRALTRGTKSFDCNVSVFSVTDQFSDEDAANWQDLNLHLSQPLGPQAFGYGRGWSKAVMEADLDVVHSHGLWMYNSVIASRWSQRGRRPTVISPRGMLDPWAAKNASTKKKVASLFFEGANMRNASCFHALADSEYQSIRQYGLNNSVAIIPNGMDLPDLSLTVSKPVWDDEVPQEKKVLLFVGRIHPKKGLSAFLQGLKELQRRQASLIDDWMVVIAGWNQGDHLSELERAVDELGLSNFVRFVGPQFDDEKVASLRRADAFFLTSFSEGLPMAVLEAWSFQLPVLMTPFCNLPEGFEADAAIEVQPESSSISAGLGTLFEMSDAQREAMGHCGRTLVDEKFSWRDAGKKMADVYRWTVSGGTPPDCVRLK</sequence>
<dbReference type="OrthoDB" id="232381at2"/>
<dbReference type="SUPFAM" id="SSF53756">
    <property type="entry name" value="UDP-Glycosyltransferase/glycogen phosphorylase"/>
    <property type="match status" value="1"/>
</dbReference>
<feature type="domain" description="Glycosyl transferase family 1" evidence="1">
    <location>
        <begin position="202"/>
        <end position="360"/>
    </location>
</feature>
<dbReference type="PANTHER" id="PTHR45947">
    <property type="entry name" value="SULFOQUINOVOSYL TRANSFERASE SQD2"/>
    <property type="match status" value="1"/>
</dbReference>
<dbReference type="RefSeq" id="WP_146512984.1">
    <property type="nucleotide sequence ID" value="NZ_SJPI01000001.1"/>
</dbReference>
<dbReference type="PANTHER" id="PTHR45947:SF3">
    <property type="entry name" value="SULFOQUINOVOSYL TRANSFERASE SQD2"/>
    <property type="match status" value="1"/>
</dbReference>
<dbReference type="GO" id="GO:0102710">
    <property type="term" value="F:D-inositol-3-phosphate glycosyltransferase activity"/>
    <property type="evidence" value="ECO:0007669"/>
    <property type="project" value="UniProtKB-EC"/>
</dbReference>
<keyword evidence="4" id="KW-1185">Reference proteome</keyword>
<name>A0A5C5WPQ7_9BACT</name>
<dbReference type="Proteomes" id="UP000316598">
    <property type="component" value="Unassembled WGS sequence"/>
</dbReference>
<dbReference type="EC" id="2.4.1.250" evidence="3"/>
<dbReference type="InterPro" id="IPR001296">
    <property type="entry name" value="Glyco_trans_1"/>
</dbReference>
<organism evidence="3 4">
    <name type="scientific">Rubripirellula amarantea</name>
    <dbReference type="NCBI Taxonomy" id="2527999"/>
    <lineage>
        <taxon>Bacteria</taxon>
        <taxon>Pseudomonadati</taxon>
        <taxon>Planctomycetota</taxon>
        <taxon>Planctomycetia</taxon>
        <taxon>Pirellulales</taxon>
        <taxon>Pirellulaceae</taxon>
        <taxon>Rubripirellula</taxon>
    </lineage>
</organism>
<accession>A0A5C5WPQ7</accession>
<dbReference type="EMBL" id="SJPI01000001">
    <property type="protein sequence ID" value="TWT52648.1"/>
    <property type="molecule type" value="Genomic_DNA"/>
</dbReference>
<reference evidence="3 4" key="1">
    <citation type="submission" date="2019-02" db="EMBL/GenBank/DDBJ databases">
        <title>Deep-cultivation of Planctomycetes and their phenomic and genomic characterization uncovers novel biology.</title>
        <authorList>
            <person name="Wiegand S."/>
            <person name="Jogler M."/>
            <person name="Boedeker C."/>
            <person name="Pinto D."/>
            <person name="Vollmers J."/>
            <person name="Rivas-Marin E."/>
            <person name="Kohn T."/>
            <person name="Peeters S.H."/>
            <person name="Heuer A."/>
            <person name="Rast P."/>
            <person name="Oberbeckmann S."/>
            <person name="Bunk B."/>
            <person name="Jeske O."/>
            <person name="Meyerdierks A."/>
            <person name="Storesund J.E."/>
            <person name="Kallscheuer N."/>
            <person name="Luecker S."/>
            <person name="Lage O.M."/>
            <person name="Pohl T."/>
            <person name="Merkel B.J."/>
            <person name="Hornburger P."/>
            <person name="Mueller R.-W."/>
            <person name="Bruemmer F."/>
            <person name="Labrenz M."/>
            <person name="Spormann A.M."/>
            <person name="Op Den Camp H."/>
            <person name="Overmann J."/>
            <person name="Amann R."/>
            <person name="Jetten M.S.M."/>
            <person name="Mascher T."/>
            <person name="Medema M.H."/>
            <person name="Devos D.P."/>
            <person name="Kaster A.-K."/>
            <person name="Ovreas L."/>
            <person name="Rohde M."/>
            <person name="Galperin M.Y."/>
            <person name="Jogler C."/>
        </authorList>
    </citation>
    <scope>NUCLEOTIDE SEQUENCE [LARGE SCALE GENOMIC DNA]</scope>
    <source>
        <strain evidence="3 4">Pla22</strain>
    </source>
</reference>
<keyword evidence="3" id="KW-0328">Glycosyltransferase</keyword>
<feature type="domain" description="Glycosyltransferase subfamily 4-like N-terminal" evidence="2">
    <location>
        <begin position="24"/>
        <end position="183"/>
    </location>
</feature>
<comment type="caution">
    <text evidence="3">The sequence shown here is derived from an EMBL/GenBank/DDBJ whole genome shotgun (WGS) entry which is preliminary data.</text>
</comment>
<dbReference type="Pfam" id="PF13579">
    <property type="entry name" value="Glyco_trans_4_4"/>
    <property type="match status" value="1"/>
</dbReference>
<evidence type="ECO:0000313" key="3">
    <source>
        <dbReference type="EMBL" id="TWT52648.1"/>
    </source>
</evidence>
<evidence type="ECO:0000313" key="4">
    <source>
        <dbReference type="Proteomes" id="UP000316598"/>
    </source>
</evidence>